<reference evidence="6" key="1">
    <citation type="submission" date="2021-01" db="EMBL/GenBank/DDBJ databases">
        <title>Whole genome shotgun sequence of Rhizocola hellebori NBRC 109834.</title>
        <authorList>
            <person name="Komaki H."/>
            <person name="Tamura T."/>
        </authorList>
    </citation>
    <scope>NUCLEOTIDE SEQUENCE</scope>
    <source>
        <strain evidence="6">NBRC 109834</strain>
    </source>
</reference>
<keyword evidence="7" id="KW-1185">Reference proteome</keyword>
<dbReference type="Pfam" id="PF00501">
    <property type="entry name" value="AMP-binding"/>
    <property type="match status" value="1"/>
</dbReference>
<comment type="similarity">
    <text evidence="1">Belongs to the ATP-dependent AMP-binding enzyme family.</text>
</comment>
<dbReference type="InterPro" id="IPR000873">
    <property type="entry name" value="AMP-dep_synth/lig_dom"/>
</dbReference>
<dbReference type="CDD" id="cd04433">
    <property type="entry name" value="AFD_class_I"/>
    <property type="match status" value="1"/>
</dbReference>
<dbReference type="GO" id="GO:0031956">
    <property type="term" value="F:medium-chain fatty acid-CoA ligase activity"/>
    <property type="evidence" value="ECO:0007669"/>
    <property type="project" value="TreeGrafter"/>
</dbReference>
<gene>
    <name evidence="6" type="ORF">Rhe02_15570</name>
</gene>
<dbReference type="Gene3D" id="3.40.50.12780">
    <property type="entry name" value="N-terminal domain of ligase-like"/>
    <property type="match status" value="1"/>
</dbReference>
<name>A0A8J3VEF6_9ACTN</name>
<dbReference type="PANTHER" id="PTHR43201">
    <property type="entry name" value="ACYL-COA SYNTHETASE"/>
    <property type="match status" value="1"/>
</dbReference>
<accession>A0A8J3VEF6</accession>
<dbReference type="PANTHER" id="PTHR43201:SF5">
    <property type="entry name" value="MEDIUM-CHAIN ACYL-COA LIGASE ACSF2, MITOCHONDRIAL"/>
    <property type="match status" value="1"/>
</dbReference>
<evidence type="ECO:0000259" key="4">
    <source>
        <dbReference type="Pfam" id="PF00501"/>
    </source>
</evidence>
<dbReference type="InterPro" id="IPR045851">
    <property type="entry name" value="AMP-bd_C_sf"/>
</dbReference>
<protein>
    <submittedName>
        <fullName evidence="6">Long-chain-fatty-acid--CoA ligase</fullName>
    </submittedName>
</protein>
<dbReference type="AlphaFoldDB" id="A0A8J3VEF6"/>
<comment type="caution">
    <text evidence="6">The sequence shown here is derived from an EMBL/GenBank/DDBJ whole genome shotgun (WGS) entry which is preliminary data.</text>
</comment>
<dbReference type="Proteomes" id="UP000612899">
    <property type="component" value="Unassembled WGS sequence"/>
</dbReference>
<proteinExistence type="inferred from homology"/>
<dbReference type="EMBL" id="BONY01000007">
    <property type="protein sequence ID" value="GIH03490.1"/>
    <property type="molecule type" value="Genomic_DNA"/>
</dbReference>
<dbReference type="InterPro" id="IPR025110">
    <property type="entry name" value="AMP-bd_C"/>
</dbReference>
<evidence type="ECO:0000256" key="3">
    <source>
        <dbReference type="SAM" id="MobiDB-lite"/>
    </source>
</evidence>
<evidence type="ECO:0000313" key="6">
    <source>
        <dbReference type="EMBL" id="GIH03490.1"/>
    </source>
</evidence>
<evidence type="ECO:0000256" key="1">
    <source>
        <dbReference type="ARBA" id="ARBA00006432"/>
    </source>
</evidence>
<dbReference type="SUPFAM" id="SSF56801">
    <property type="entry name" value="Acetyl-CoA synthetase-like"/>
    <property type="match status" value="1"/>
</dbReference>
<feature type="compositionally biased region" description="Polar residues" evidence="3">
    <location>
        <begin position="534"/>
        <end position="547"/>
    </location>
</feature>
<dbReference type="Gene3D" id="3.30.300.30">
    <property type="match status" value="1"/>
</dbReference>
<keyword evidence="2 6" id="KW-0436">Ligase</keyword>
<sequence length="557" mass="60022">MTALAVHDLVPDTLRSWWSYAGYYPGKDIYSLFCEHVVEHPGRVAVIDDDRELTYRDLAIYVSRLAGAFVEAGIQPGEVIAVQLPSGWHAVALDLAAAAIGAVVLPYPLGRGRRDTLTLLGRSCAAAVVIPCKVGGTAYDQILEEIRPQLPYLRVVVIAGIRGANSLEDWLTNGPPLRGQRHVASSAPARILVSSGSEADPKMIIYSHDALAGGRGAFIGGLHDVHAPMRNLFLVPLASSFGSSGTAVTIARHGGTLIVQSRFDAGLALELIEAHRPYLVFGVPTMYQMMLDHPRMNQVDTSSLRAVVAGGSRVDPATVAACRERFRTEFINCYGSADGVNCTTDLRSAPAAVHSAVGVPNPQVAAIRIVGDDGRDMAEGEVGEIWGLGPMSPMCYVDPEFDQKYRAQDGWVRTGDLGYLDKQGFLHVVGRRNEIIIRGGRNLSPVEVELLLAQHPAVKQVACVGIADPRMGERMCACVSLRDGQAPPTLSQLTQYLVDTHGLEPVKLPELLQIFDTLPLSAAGKIDKRWLRDQVSSTPQSPASNAPTEPEPTGERR</sequence>
<evidence type="ECO:0000259" key="5">
    <source>
        <dbReference type="Pfam" id="PF13193"/>
    </source>
</evidence>
<evidence type="ECO:0000256" key="2">
    <source>
        <dbReference type="ARBA" id="ARBA00022598"/>
    </source>
</evidence>
<evidence type="ECO:0000313" key="7">
    <source>
        <dbReference type="Proteomes" id="UP000612899"/>
    </source>
</evidence>
<dbReference type="GO" id="GO:0006631">
    <property type="term" value="P:fatty acid metabolic process"/>
    <property type="evidence" value="ECO:0007669"/>
    <property type="project" value="TreeGrafter"/>
</dbReference>
<feature type="domain" description="AMP-dependent synthetase/ligase" evidence="4">
    <location>
        <begin position="35"/>
        <end position="396"/>
    </location>
</feature>
<dbReference type="Pfam" id="PF13193">
    <property type="entry name" value="AMP-binding_C"/>
    <property type="match status" value="1"/>
</dbReference>
<dbReference type="InterPro" id="IPR042099">
    <property type="entry name" value="ANL_N_sf"/>
</dbReference>
<dbReference type="RefSeq" id="WP_203907393.1">
    <property type="nucleotide sequence ID" value="NZ_BONY01000007.1"/>
</dbReference>
<feature type="region of interest" description="Disordered" evidence="3">
    <location>
        <begin position="532"/>
        <end position="557"/>
    </location>
</feature>
<organism evidence="6 7">
    <name type="scientific">Rhizocola hellebori</name>
    <dbReference type="NCBI Taxonomy" id="1392758"/>
    <lineage>
        <taxon>Bacteria</taxon>
        <taxon>Bacillati</taxon>
        <taxon>Actinomycetota</taxon>
        <taxon>Actinomycetes</taxon>
        <taxon>Micromonosporales</taxon>
        <taxon>Micromonosporaceae</taxon>
        <taxon>Rhizocola</taxon>
    </lineage>
</organism>
<feature type="domain" description="AMP-binding enzyme C-terminal" evidence="5">
    <location>
        <begin position="447"/>
        <end position="525"/>
    </location>
</feature>